<evidence type="ECO:0000313" key="4">
    <source>
        <dbReference type="Proteomes" id="UP000035352"/>
    </source>
</evidence>
<keyword evidence="4" id="KW-1185">Reference proteome</keyword>
<accession>A0A0G3BTM3</accession>
<gene>
    <name evidence="3" type="ORF">AAW51_4060</name>
</gene>
<sequence>MKTHLPSATALLLVVILSAAQSADATTPGEAGAASSMEQRASSASGHSESDADASRPQAATAGDMFCVRYLIVAEATNQYVTAEVGYTGDMYGLIRARTRRGSAGDWEKFELCRSTDWESGTYAIWSRAAGNYVSTEVERTGSHYARLRARSSFLGGHELFRVRSLYRNQYGEQVFSLQSVANNLYVSAELNYAGGEQGMLRARNSFVGGQEAFILVEGGGR</sequence>
<feature type="compositionally biased region" description="Polar residues" evidence="1">
    <location>
        <begin position="36"/>
        <end position="47"/>
    </location>
</feature>
<name>A0A0G3BTM3_9BURK</name>
<proteinExistence type="predicted"/>
<evidence type="ECO:0000256" key="2">
    <source>
        <dbReference type="SAM" id="SignalP"/>
    </source>
</evidence>
<dbReference type="EMBL" id="CP011371">
    <property type="protein sequence ID" value="AKJ30751.1"/>
    <property type="molecule type" value="Genomic_DNA"/>
</dbReference>
<dbReference type="CDD" id="cd00257">
    <property type="entry name" value="beta-trefoil_FSCN-like"/>
    <property type="match status" value="1"/>
</dbReference>
<dbReference type="AlphaFoldDB" id="A0A0G3BTM3"/>
<feature type="region of interest" description="Disordered" evidence="1">
    <location>
        <begin position="27"/>
        <end position="56"/>
    </location>
</feature>
<protein>
    <submittedName>
        <fullName evidence="3">Uncharacterized protein</fullName>
    </submittedName>
</protein>
<feature type="chain" id="PRO_5005183677" evidence="2">
    <location>
        <begin position="26"/>
        <end position="222"/>
    </location>
</feature>
<dbReference type="InterPro" id="IPR008999">
    <property type="entry name" value="Actin-crosslinking"/>
</dbReference>
<dbReference type="Gene3D" id="2.80.10.50">
    <property type="match status" value="1"/>
</dbReference>
<dbReference type="Proteomes" id="UP000035352">
    <property type="component" value="Chromosome"/>
</dbReference>
<dbReference type="OrthoDB" id="3541469at2"/>
<evidence type="ECO:0000256" key="1">
    <source>
        <dbReference type="SAM" id="MobiDB-lite"/>
    </source>
</evidence>
<dbReference type="KEGG" id="pbh:AAW51_4060"/>
<evidence type="ECO:0000313" key="3">
    <source>
        <dbReference type="EMBL" id="AKJ30751.1"/>
    </source>
</evidence>
<feature type="signal peptide" evidence="2">
    <location>
        <begin position="1"/>
        <end position="25"/>
    </location>
</feature>
<reference evidence="3 4" key="1">
    <citation type="submission" date="2015-05" db="EMBL/GenBank/DDBJ databases">
        <authorList>
            <person name="Tang B."/>
            <person name="Yu Y."/>
        </authorList>
    </citation>
    <scope>NUCLEOTIDE SEQUENCE [LARGE SCALE GENOMIC DNA]</scope>
    <source>
        <strain evidence="3 4">DSM 7029</strain>
    </source>
</reference>
<dbReference type="SUPFAM" id="SSF50405">
    <property type="entry name" value="Actin-crosslinking proteins"/>
    <property type="match status" value="1"/>
</dbReference>
<dbReference type="STRING" id="413882.AAW51_4060"/>
<organism evidence="3 4">
    <name type="scientific">Caldimonas brevitalea</name>
    <dbReference type="NCBI Taxonomy" id="413882"/>
    <lineage>
        <taxon>Bacteria</taxon>
        <taxon>Pseudomonadati</taxon>
        <taxon>Pseudomonadota</taxon>
        <taxon>Betaproteobacteria</taxon>
        <taxon>Burkholderiales</taxon>
        <taxon>Sphaerotilaceae</taxon>
        <taxon>Caldimonas</taxon>
    </lineage>
</organism>
<keyword evidence="2" id="KW-0732">Signal</keyword>
<dbReference type="RefSeq" id="WP_053013795.1">
    <property type="nucleotide sequence ID" value="NZ_CP011371.1"/>
</dbReference>